<sequence length="37" mass="4037">MTAPEQLVPIYAGVDLAGQWATRIIQKAATPAYRHPT</sequence>
<evidence type="ECO:0000313" key="2">
    <source>
        <dbReference type="Proteomes" id="UP000563524"/>
    </source>
</evidence>
<accession>A0A840I881</accession>
<dbReference type="AlphaFoldDB" id="A0A840I881"/>
<reference evidence="1 2" key="1">
    <citation type="submission" date="2020-08" db="EMBL/GenBank/DDBJ databases">
        <title>Genomic Encyclopedia of Type Strains, Phase IV (KMG-IV): sequencing the most valuable type-strain genomes for metagenomic binning, comparative biology and taxonomic classification.</title>
        <authorList>
            <person name="Goeker M."/>
        </authorList>
    </citation>
    <scope>NUCLEOTIDE SEQUENCE [LARGE SCALE GENOMIC DNA]</scope>
    <source>
        <strain evidence="1 2">DSM 102850</strain>
    </source>
</reference>
<comment type="caution">
    <text evidence="1">The sequence shown here is derived from an EMBL/GenBank/DDBJ whole genome shotgun (WGS) entry which is preliminary data.</text>
</comment>
<organism evidence="1 2">
    <name type="scientific">Parvularcula dongshanensis</name>
    <dbReference type="NCBI Taxonomy" id="1173995"/>
    <lineage>
        <taxon>Bacteria</taxon>
        <taxon>Pseudomonadati</taxon>
        <taxon>Pseudomonadota</taxon>
        <taxon>Alphaproteobacteria</taxon>
        <taxon>Parvularculales</taxon>
        <taxon>Parvularculaceae</taxon>
        <taxon>Parvularcula</taxon>
    </lineage>
</organism>
<protein>
    <submittedName>
        <fullName evidence="1">Uncharacterized protein</fullName>
    </submittedName>
</protein>
<name>A0A840I881_9PROT</name>
<dbReference type="EMBL" id="JACHOB010000009">
    <property type="protein sequence ID" value="MBB4660364.1"/>
    <property type="molecule type" value="Genomic_DNA"/>
</dbReference>
<gene>
    <name evidence="1" type="ORF">GGQ59_002916</name>
</gene>
<dbReference type="Proteomes" id="UP000563524">
    <property type="component" value="Unassembled WGS sequence"/>
</dbReference>
<evidence type="ECO:0000313" key="1">
    <source>
        <dbReference type="EMBL" id="MBB4660364.1"/>
    </source>
</evidence>
<proteinExistence type="predicted"/>
<keyword evidence="2" id="KW-1185">Reference proteome</keyword>